<dbReference type="Pfam" id="PF22586">
    <property type="entry name" value="ANCHR-like_BBOX"/>
    <property type="match status" value="1"/>
</dbReference>
<evidence type="ECO:0000256" key="2">
    <source>
        <dbReference type="ARBA" id="ARBA00022771"/>
    </source>
</evidence>
<dbReference type="Gene3D" id="3.30.160.60">
    <property type="entry name" value="Classic Zinc Finger"/>
    <property type="match status" value="1"/>
</dbReference>
<dbReference type="Pfam" id="PF00643">
    <property type="entry name" value="zf-B_box"/>
    <property type="match status" value="1"/>
</dbReference>
<reference evidence="8 9" key="1">
    <citation type="submission" date="2018-04" db="EMBL/GenBank/DDBJ databases">
        <title>The genome of golden apple snail Pomacea canaliculata provides insight into stress tolerance and invasive adaptation.</title>
        <authorList>
            <person name="Liu C."/>
            <person name="Liu B."/>
            <person name="Ren Y."/>
            <person name="Zhang Y."/>
            <person name="Wang H."/>
            <person name="Li S."/>
            <person name="Jiang F."/>
            <person name="Yin L."/>
            <person name="Zhang G."/>
            <person name="Qian W."/>
            <person name="Fan W."/>
        </authorList>
    </citation>
    <scope>NUCLEOTIDE SEQUENCE [LARGE SCALE GENOMIC DNA]</scope>
    <source>
        <strain evidence="8">SZHN2017</strain>
        <tissue evidence="8">Muscle</tissue>
    </source>
</reference>
<accession>A0A2T7NLL2</accession>
<dbReference type="AlphaFoldDB" id="A0A2T7NLL2"/>
<dbReference type="CDD" id="cd19757">
    <property type="entry name" value="Bbox1"/>
    <property type="match status" value="1"/>
</dbReference>
<dbReference type="PROSITE" id="PS50089">
    <property type="entry name" value="ZF_RING_2"/>
    <property type="match status" value="1"/>
</dbReference>
<feature type="domain" description="RING-type" evidence="6">
    <location>
        <begin position="9"/>
        <end position="49"/>
    </location>
</feature>
<dbReference type="InterPro" id="IPR001841">
    <property type="entry name" value="Znf_RING"/>
</dbReference>
<protein>
    <recommendedName>
        <fullName evidence="10">RING-type domain-containing protein</fullName>
    </recommendedName>
</protein>
<evidence type="ECO:0000259" key="6">
    <source>
        <dbReference type="PROSITE" id="PS50089"/>
    </source>
</evidence>
<dbReference type="InterPro" id="IPR000315">
    <property type="entry name" value="Znf_B-box"/>
</dbReference>
<feature type="domain" description="B box-type" evidence="7">
    <location>
        <begin position="84"/>
        <end position="130"/>
    </location>
</feature>
<dbReference type="Proteomes" id="UP000245119">
    <property type="component" value="Linkage Group LG11"/>
</dbReference>
<comment type="caution">
    <text evidence="8">The sequence shown here is derived from an EMBL/GenBank/DDBJ whole genome shotgun (WGS) entry which is preliminary data.</text>
</comment>
<evidence type="ECO:0000259" key="7">
    <source>
        <dbReference type="PROSITE" id="PS50119"/>
    </source>
</evidence>
<evidence type="ECO:0000256" key="3">
    <source>
        <dbReference type="ARBA" id="ARBA00022833"/>
    </source>
</evidence>
<evidence type="ECO:0000256" key="4">
    <source>
        <dbReference type="PROSITE-ProRule" id="PRU00024"/>
    </source>
</evidence>
<dbReference type="SMART" id="SM00184">
    <property type="entry name" value="RING"/>
    <property type="match status" value="1"/>
</dbReference>
<dbReference type="PROSITE" id="PS50119">
    <property type="entry name" value="ZF_BBOX"/>
    <property type="match status" value="2"/>
</dbReference>
<dbReference type="PANTHER" id="PTHR25462">
    <property type="entry name" value="BONUS, ISOFORM C-RELATED"/>
    <property type="match status" value="1"/>
</dbReference>
<name>A0A2T7NLL2_POMCA</name>
<organism evidence="8 9">
    <name type="scientific">Pomacea canaliculata</name>
    <name type="common">Golden apple snail</name>
    <dbReference type="NCBI Taxonomy" id="400727"/>
    <lineage>
        <taxon>Eukaryota</taxon>
        <taxon>Metazoa</taxon>
        <taxon>Spiralia</taxon>
        <taxon>Lophotrochozoa</taxon>
        <taxon>Mollusca</taxon>
        <taxon>Gastropoda</taxon>
        <taxon>Caenogastropoda</taxon>
        <taxon>Architaenioglossa</taxon>
        <taxon>Ampullarioidea</taxon>
        <taxon>Ampullariidae</taxon>
        <taxon>Pomacea</taxon>
    </lineage>
</organism>
<dbReference type="SUPFAM" id="SSF57850">
    <property type="entry name" value="RING/U-box"/>
    <property type="match status" value="1"/>
</dbReference>
<dbReference type="SMART" id="SM00336">
    <property type="entry name" value="BBOX"/>
    <property type="match status" value="2"/>
</dbReference>
<dbReference type="PROSITE" id="PS00518">
    <property type="entry name" value="ZF_RING_1"/>
    <property type="match status" value="1"/>
</dbReference>
<feature type="domain" description="B box-type" evidence="7">
    <location>
        <begin position="141"/>
        <end position="190"/>
    </location>
</feature>
<dbReference type="GO" id="GO:0008270">
    <property type="term" value="F:zinc ion binding"/>
    <property type="evidence" value="ECO:0007669"/>
    <property type="project" value="UniProtKB-KW"/>
</dbReference>
<keyword evidence="2 4" id="KW-0863">Zinc-finger</keyword>
<proteinExistence type="predicted"/>
<evidence type="ECO:0000313" key="8">
    <source>
        <dbReference type="EMBL" id="PVD22046.1"/>
    </source>
</evidence>
<evidence type="ECO:0000256" key="1">
    <source>
        <dbReference type="ARBA" id="ARBA00022723"/>
    </source>
</evidence>
<evidence type="ECO:0000313" key="9">
    <source>
        <dbReference type="Proteomes" id="UP000245119"/>
    </source>
</evidence>
<dbReference type="Gene3D" id="3.30.40.10">
    <property type="entry name" value="Zinc/RING finger domain, C3HC4 (zinc finger)"/>
    <property type="match status" value="1"/>
</dbReference>
<dbReference type="Pfam" id="PF00097">
    <property type="entry name" value="zf-C3HC4"/>
    <property type="match status" value="1"/>
</dbReference>
<feature type="coiled-coil region" evidence="5">
    <location>
        <begin position="194"/>
        <end position="257"/>
    </location>
</feature>
<dbReference type="InterPro" id="IPR018957">
    <property type="entry name" value="Znf_C3HC4_RING-type"/>
</dbReference>
<gene>
    <name evidence="8" type="ORF">C0Q70_17849</name>
</gene>
<sequence length="362" mass="40687">MAEPHERECAVCTNDFTTPKILPCGHLLCRQCVISWMDSKRDCGCPLCRCPIVEQSDGSSSATVDALPTDFVMEALVESARVLSKDHLCCVCEDVRADFICMQCQEMLCSSCTKAHKKLPATRSHDVESVSTVTPERLAASRPALCADHGDKHAEFFCREHRLAVCSACKANKHKVCRGTNYLDDEIKSIQSSFTQLTKILVEAEQKLEQAIGQVTSRLQEVDVSEQEDMAQVDKTCDRLQKLVEDFRKKLKEKTGTSHLKIRNSLRDVKTDLNNRLGKVTSHKHIVTRTAAVSPRPVLIYMTQALKDRVNSLDLRADLQRDVWVKPLSSVECCEEVVGRIEQELLTCGQQKKEIKAVLRQK</sequence>
<dbReference type="EMBL" id="PZQS01000011">
    <property type="protein sequence ID" value="PVD22046.1"/>
    <property type="molecule type" value="Genomic_DNA"/>
</dbReference>
<dbReference type="PANTHER" id="PTHR25462:SF296">
    <property type="entry name" value="MEIOTIC P26, ISOFORM F"/>
    <property type="match status" value="1"/>
</dbReference>
<dbReference type="InterPro" id="IPR013083">
    <property type="entry name" value="Znf_RING/FYVE/PHD"/>
</dbReference>
<keyword evidence="9" id="KW-1185">Reference proteome</keyword>
<dbReference type="InterPro" id="IPR047153">
    <property type="entry name" value="TRIM45/56/19-like"/>
</dbReference>
<dbReference type="OrthoDB" id="111250at2759"/>
<dbReference type="SUPFAM" id="SSF57845">
    <property type="entry name" value="B-box zinc-binding domain"/>
    <property type="match status" value="1"/>
</dbReference>
<keyword evidence="5" id="KW-0175">Coiled coil</keyword>
<evidence type="ECO:0008006" key="10">
    <source>
        <dbReference type="Google" id="ProtNLM"/>
    </source>
</evidence>
<evidence type="ECO:0000256" key="5">
    <source>
        <dbReference type="SAM" id="Coils"/>
    </source>
</evidence>
<keyword evidence="1" id="KW-0479">Metal-binding</keyword>
<dbReference type="InterPro" id="IPR017907">
    <property type="entry name" value="Znf_RING_CS"/>
</dbReference>
<keyword evidence="3" id="KW-0862">Zinc</keyword>